<keyword evidence="4" id="KW-1185">Reference proteome</keyword>
<feature type="region of interest" description="Disordered" evidence="1">
    <location>
        <begin position="124"/>
        <end position="143"/>
    </location>
</feature>
<feature type="transmembrane region" description="Helical" evidence="2">
    <location>
        <begin position="74"/>
        <end position="92"/>
    </location>
</feature>
<feature type="transmembrane region" description="Helical" evidence="2">
    <location>
        <begin position="43"/>
        <end position="68"/>
    </location>
</feature>
<gene>
    <name evidence="3" type="ORF">NQT62_10575</name>
</gene>
<evidence type="ECO:0000313" key="3">
    <source>
        <dbReference type="EMBL" id="MCQ8896874.1"/>
    </source>
</evidence>
<sequence length="143" mass="14977">MLNPNSRSALKRVAASLLGMGQTRLELMGVELAQARQATVSTVLWGVVVVMATAFASLFLGMAMVVLAWDSHRLAAILACMVAYVLLALWGYSRLKAALAAQPPLFEATIAEFGRDRQAILDSMSDTASGPSSPTAPSAGGPI</sequence>
<evidence type="ECO:0000313" key="4">
    <source>
        <dbReference type="Proteomes" id="UP001204142"/>
    </source>
</evidence>
<dbReference type="EMBL" id="JANIGO010000003">
    <property type="protein sequence ID" value="MCQ8896874.1"/>
    <property type="molecule type" value="Genomic_DNA"/>
</dbReference>
<accession>A0ABT1WK64</accession>
<dbReference type="RefSeq" id="WP_256764665.1">
    <property type="nucleotide sequence ID" value="NZ_JANIGO010000003.1"/>
</dbReference>
<dbReference type="InterPro" id="IPR009937">
    <property type="entry name" value="Phage_holin_3_6"/>
</dbReference>
<organism evidence="3 4">
    <name type="scientific">Limnobacter humi</name>
    <dbReference type="NCBI Taxonomy" id="1778671"/>
    <lineage>
        <taxon>Bacteria</taxon>
        <taxon>Pseudomonadati</taxon>
        <taxon>Pseudomonadota</taxon>
        <taxon>Betaproteobacteria</taxon>
        <taxon>Burkholderiales</taxon>
        <taxon>Burkholderiaceae</taxon>
        <taxon>Limnobacter</taxon>
    </lineage>
</organism>
<keyword evidence="2" id="KW-0812">Transmembrane</keyword>
<proteinExistence type="predicted"/>
<keyword evidence="2" id="KW-0472">Membrane</keyword>
<name>A0ABT1WK64_9BURK</name>
<reference evidence="3 4" key="1">
    <citation type="submission" date="2022-07" db="EMBL/GenBank/DDBJ databases">
        <authorList>
            <person name="Xamxidin M."/>
            <person name="Wu M."/>
        </authorList>
    </citation>
    <scope>NUCLEOTIDE SEQUENCE [LARGE SCALE GENOMIC DNA]</scope>
    <source>
        <strain evidence="3 4">NBRC 111650</strain>
    </source>
</reference>
<dbReference type="Proteomes" id="UP001204142">
    <property type="component" value="Unassembled WGS sequence"/>
</dbReference>
<feature type="compositionally biased region" description="Low complexity" evidence="1">
    <location>
        <begin position="127"/>
        <end position="143"/>
    </location>
</feature>
<keyword evidence="2" id="KW-1133">Transmembrane helix</keyword>
<comment type="caution">
    <text evidence="3">The sequence shown here is derived from an EMBL/GenBank/DDBJ whole genome shotgun (WGS) entry which is preliminary data.</text>
</comment>
<evidence type="ECO:0000256" key="2">
    <source>
        <dbReference type="SAM" id="Phobius"/>
    </source>
</evidence>
<evidence type="ECO:0000256" key="1">
    <source>
        <dbReference type="SAM" id="MobiDB-lite"/>
    </source>
</evidence>
<dbReference type="Pfam" id="PF07332">
    <property type="entry name" value="Phage_holin_3_6"/>
    <property type="match status" value="1"/>
</dbReference>
<protein>
    <submittedName>
        <fullName evidence="3">Phage holin family protein</fullName>
    </submittedName>
</protein>